<dbReference type="PANTHER" id="PTHR35089:SF1">
    <property type="entry name" value="CHAPERONE PROTEIN SKP"/>
    <property type="match status" value="1"/>
</dbReference>
<evidence type="ECO:0000313" key="4">
    <source>
        <dbReference type="EMBL" id="TSJ41680.1"/>
    </source>
</evidence>
<comment type="similarity">
    <text evidence="1">Belongs to the Skp family.</text>
</comment>
<dbReference type="AlphaFoldDB" id="A0A556MP41"/>
<dbReference type="Pfam" id="PF03938">
    <property type="entry name" value="OmpH"/>
    <property type="match status" value="1"/>
</dbReference>
<evidence type="ECO:0000256" key="3">
    <source>
        <dbReference type="SAM" id="Coils"/>
    </source>
</evidence>
<dbReference type="InterPro" id="IPR024930">
    <property type="entry name" value="Skp_dom_sf"/>
</dbReference>
<sequence length="183" mass="21671">MLSSSFFQISPMKTLVLCFLMVFGMTFVSSAQKYGYIDSEFILSKMPEYKEAKERLDKLAERWTKEIEERYEMIKKKKENFLREESLLPSEEKTKREEEIKTLESEAMQMQQTRFGVAGDYFQKRQELIKPIQDRVYEAMQTVASKRNYSFIFDKSNQSNLVYADSKFDISDEVLREMGVSTK</sequence>
<dbReference type="PANTHER" id="PTHR35089">
    <property type="entry name" value="CHAPERONE PROTEIN SKP"/>
    <property type="match status" value="1"/>
</dbReference>
<gene>
    <name evidence="4" type="ORF">FO442_14585</name>
</gene>
<comment type="caution">
    <text evidence="4">The sequence shown here is derived from an EMBL/GenBank/DDBJ whole genome shotgun (WGS) entry which is preliminary data.</text>
</comment>
<evidence type="ECO:0000256" key="2">
    <source>
        <dbReference type="ARBA" id="ARBA00022729"/>
    </source>
</evidence>
<dbReference type="EMBL" id="VLPL01000007">
    <property type="protein sequence ID" value="TSJ41680.1"/>
    <property type="molecule type" value="Genomic_DNA"/>
</dbReference>
<dbReference type="Proteomes" id="UP000316008">
    <property type="component" value="Unassembled WGS sequence"/>
</dbReference>
<keyword evidence="2" id="KW-0732">Signal</keyword>
<dbReference type="Gene3D" id="3.30.910.20">
    <property type="entry name" value="Skp domain"/>
    <property type="match status" value="1"/>
</dbReference>
<reference evidence="4 5" key="1">
    <citation type="submission" date="2019-07" db="EMBL/GenBank/DDBJ databases">
        <authorList>
            <person name="Huq M.A."/>
        </authorList>
    </citation>
    <scope>NUCLEOTIDE SEQUENCE [LARGE SCALE GENOMIC DNA]</scope>
    <source>
        <strain evidence="4 5">MAH-3</strain>
    </source>
</reference>
<dbReference type="GO" id="GO:0005829">
    <property type="term" value="C:cytosol"/>
    <property type="evidence" value="ECO:0007669"/>
    <property type="project" value="TreeGrafter"/>
</dbReference>
<dbReference type="GO" id="GO:0051082">
    <property type="term" value="F:unfolded protein binding"/>
    <property type="evidence" value="ECO:0007669"/>
    <property type="project" value="InterPro"/>
</dbReference>
<evidence type="ECO:0000313" key="5">
    <source>
        <dbReference type="Proteomes" id="UP000316008"/>
    </source>
</evidence>
<feature type="coiled-coil region" evidence="3">
    <location>
        <begin position="46"/>
        <end position="113"/>
    </location>
</feature>
<dbReference type="OrthoDB" id="9788552at2"/>
<keyword evidence="3" id="KW-0175">Coiled coil</keyword>
<accession>A0A556MP41</accession>
<dbReference type="SMART" id="SM00935">
    <property type="entry name" value="OmpH"/>
    <property type="match status" value="1"/>
</dbReference>
<protein>
    <submittedName>
        <fullName evidence="4">OmpH family outer membrane protein</fullName>
    </submittedName>
</protein>
<keyword evidence="5" id="KW-1185">Reference proteome</keyword>
<organism evidence="4 5">
    <name type="scientific">Fluviicola chungangensis</name>
    <dbReference type="NCBI Taxonomy" id="2597671"/>
    <lineage>
        <taxon>Bacteria</taxon>
        <taxon>Pseudomonadati</taxon>
        <taxon>Bacteroidota</taxon>
        <taxon>Flavobacteriia</taxon>
        <taxon>Flavobacteriales</taxon>
        <taxon>Crocinitomicaceae</taxon>
        <taxon>Fluviicola</taxon>
    </lineage>
</organism>
<name>A0A556MP41_9FLAO</name>
<dbReference type="SUPFAM" id="SSF111384">
    <property type="entry name" value="OmpH-like"/>
    <property type="match status" value="1"/>
</dbReference>
<dbReference type="InterPro" id="IPR005632">
    <property type="entry name" value="Chaperone_Skp"/>
</dbReference>
<proteinExistence type="inferred from homology"/>
<evidence type="ECO:0000256" key="1">
    <source>
        <dbReference type="ARBA" id="ARBA00009091"/>
    </source>
</evidence>
<dbReference type="GO" id="GO:0050821">
    <property type="term" value="P:protein stabilization"/>
    <property type="evidence" value="ECO:0007669"/>
    <property type="project" value="TreeGrafter"/>
</dbReference>